<accession>A0A1Y0B2V5</accession>
<dbReference type="EMBL" id="KY774314">
    <property type="protein sequence ID" value="ART31703.1"/>
    <property type="molecule type" value="Genomic_DNA"/>
</dbReference>
<geneLocation type="mitochondrion" evidence="1"/>
<proteinExistence type="predicted"/>
<protein>
    <submittedName>
        <fullName evidence="1">Uncharacterized protein</fullName>
    </submittedName>
</protein>
<reference evidence="1" key="1">
    <citation type="submission" date="2017-03" db="EMBL/GenBank/DDBJ databases">
        <title>The mitochondrial genome of the carnivorous plant Utricularia reniformis (Lentibulariaceae): structure, comparative analysis and evolutionary landmarks.</title>
        <authorList>
            <person name="Silva S.R."/>
            <person name="Alvarenga D.O."/>
            <person name="Michael T.P."/>
            <person name="Miranda V.F.O."/>
            <person name="Varani A.M."/>
        </authorList>
    </citation>
    <scope>NUCLEOTIDE SEQUENCE</scope>
</reference>
<organism evidence="1">
    <name type="scientific">Utricularia reniformis</name>
    <dbReference type="NCBI Taxonomy" id="192314"/>
    <lineage>
        <taxon>Eukaryota</taxon>
        <taxon>Viridiplantae</taxon>
        <taxon>Streptophyta</taxon>
        <taxon>Embryophyta</taxon>
        <taxon>Tracheophyta</taxon>
        <taxon>Spermatophyta</taxon>
        <taxon>Magnoliopsida</taxon>
        <taxon>eudicotyledons</taxon>
        <taxon>Gunneridae</taxon>
        <taxon>Pentapetalae</taxon>
        <taxon>asterids</taxon>
        <taxon>lamiids</taxon>
        <taxon>Lamiales</taxon>
        <taxon>Lentibulariaceae</taxon>
        <taxon>Utricularia</taxon>
    </lineage>
</organism>
<keyword evidence="1" id="KW-0496">Mitochondrion</keyword>
<gene>
    <name evidence="1" type="ORF">AEK19_MT1513</name>
</gene>
<name>A0A1Y0B2V5_9LAMI</name>
<dbReference type="AlphaFoldDB" id="A0A1Y0B2V5"/>
<evidence type="ECO:0000313" key="1">
    <source>
        <dbReference type="EMBL" id="ART31703.1"/>
    </source>
</evidence>
<sequence>MKPFNESLKRRHPYHRMALMKGSSGLFEPGHSADSTIKVLLKSGRGVIAI</sequence>